<feature type="domain" description="Pyridoxamine 5'-phosphate oxidase N-terminal" evidence="2">
    <location>
        <begin position="2"/>
        <end position="126"/>
    </location>
</feature>
<dbReference type="EMBL" id="FNGW01000001">
    <property type="protein sequence ID" value="SDL35311.1"/>
    <property type="molecule type" value="Genomic_DNA"/>
</dbReference>
<dbReference type="Pfam" id="PF01243">
    <property type="entry name" value="PNPOx_N"/>
    <property type="match status" value="1"/>
</dbReference>
<sequence>MENLLKNQKSIIISSLNKNNEPAISYAPFVIDNNEIYIYISKAADHYYNLLENKKCAVMAIEDEKECKTIFARERVSFNCEAEKINDNLEKVFKLFDEVHGSQMMMVLRTMDFDLFKLTIKDGRLVKGFGKAYDIEIENNEFKLNQVQGTGHSNK</sequence>
<dbReference type="InterPro" id="IPR011576">
    <property type="entry name" value="Pyridox_Oxase_N"/>
</dbReference>
<evidence type="ECO:0000313" key="4">
    <source>
        <dbReference type="Proteomes" id="UP000199068"/>
    </source>
</evidence>
<dbReference type="InterPro" id="IPR014419">
    <property type="entry name" value="HutZ"/>
</dbReference>
<gene>
    <name evidence="3" type="ORF">SAMN04515677_101603</name>
</gene>
<dbReference type="Gene3D" id="2.30.110.10">
    <property type="entry name" value="Electron Transport, Fmn-binding Protein, Chain A"/>
    <property type="match status" value="1"/>
</dbReference>
<dbReference type="GO" id="GO:0005829">
    <property type="term" value="C:cytosol"/>
    <property type="evidence" value="ECO:0007669"/>
    <property type="project" value="TreeGrafter"/>
</dbReference>
<dbReference type="InterPro" id="IPR012349">
    <property type="entry name" value="Split_barrel_FMN-bd"/>
</dbReference>
<organism evidence="3 4">
    <name type="scientific">Romboutsia lituseburensis DSM 797</name>
    <dbReference type="NCBI Taxonomy" id="1121325"/>
    <lineage>
        <taxon>Bacteria</taxon>
        <taxon>Bacillati</taxon>
        <taxon>Bacillota</taxon>
        <taxon>Clostridia</taxon>
        <taxon>Peptostreptococcales</taxon>
        <taxon>Peptostreptococcaceae</taxon>
        <taxon>Romboutsia</taxon>
    </lineage>
</organism>
<dbReference type="InterPro" id="IPR052019">
    <property type="entry name" value="F420H2_bilvrd_red/Heme_oxyg"/>
</dbReference>
<dbReference type="PANTHER" id="PTHR35176:SF6">
    <property type="entry name" value="HEME OXYGENASE HI_0854-RELATED"/>
    <property type="match status" value="1"/>
</dbReference>
<proteinExistence type="predicted"/>
<dbReference type="PANTHER" id="PTHR35176">
    <property type="entry name" value="HEME OXYGENASE HI_0854-RELATED"/>
    <property type="match status" value="1"/>
</dbReference>
<evidence type="ECO:0000313" key="3">
    <source>
        <dbReference type="EMBL" id="SDL35311.1"/>
    </source>
</evidence>
<dbReference type="AlphaFoldDB" id="A0A1G9JD47"/>
<reference evidence="3 4" key="1">
    <citation type="submission" date="2016-10" db="EMBL/GenBank/DDBJ databases">
        <authorList>
            <person name="de Groot N.N."/>
        </authorList>
    </citation>
    <scope>NUCLEOTIDE SEQUENCE [LARGE SCALE GENOMIC DNA]</scope>
    <source>
        <strain evidence="3 4">DSM 797</strain>
    </source>
</reference>
<dbReference type="GO" id="GO:0070967">
    <property type="term" value="F:coenzyme F420 binding"/>
    <property type="evidence" value="ECO:0007669"/>
    <property type="project" value="TreeGrafter"/>
</dbReference>
<dbReference type="STRING" id="1121325.SAMN04515677_101603"/>
<evidence type="ECO:0000259" key="2">
    <source>
        <dbReference type="Pfam" id="PF01243"/>
    </source>
</evidence>
<dbReference type="GO" id="GO:0016627">
    <property type="term" value="F:oxidoreductase activity, acting on the CH-CH group of donors"/>
    <property type="evidence" value="ECO:0007669"/>
    <property type="project" value="TreeGrafter"/>
</dbReference>
<name>A0A1G9JD47_9FIRM</name>
<keyword evidence="4" id="KW-1185">Reference proteome</keyword>
<dbReference type="PIRSF" id="PIRSF004633">
    <property type="entry name" value="UCP_PLP_oxd"/>
    <property type="match status" value="1"/>
</dbReference>
<dbReference type="RefSeq" id="WP_092722701.1">
    <property type="nucleotide sequence ID" value="NZ_FNGW01000001.1"/>
</dbReference>
<protein>
    <recommendedName>
        <fullName evidence="2">Pyridoxamine 5'-phosphate oxidase N-terminal domain-containing protein</fullName>
    </recommendedName>
</protein>
<dbReference type="Proteomes" id="UP000199068">
    <property type="component" value="Unassembled WGS sequence"/>
</dbReference>
<accession>A0A1G9JD47</accession>
<dbReference type="SUPFAM" id="SSF50475">
    <property type="entry name" value="FMN-binding split barrel"/>
    <property type="match status" value="1"/>
</dbReference>
<evidence type="ECO:0000256" key="1">
    <source>
        <dbReference type="ARBA" id="ARBA00023002"/>
    </source>
</evidence>
<keyword evidence="1" id="KW-0560">Oxidoreductase</keyword>